<feature type="domain" description="Methyltransferase FkbM" evidence="1">
    <location>
        <begin position="82"/>
        <end position="234"/>
    </location>
</feature>
<keyword evidence="3" id="KW-1185">Reference proteome</keyword>
<keyword evidence="2" id="KW-0808">Transferase</keyword>
<dbReference type="EMBL" id="WELI01000002">
    <property type="protein sequence ID" value="KAB7732213.1"/>
    <property type="molecule type" value="Genomic_DNA"/>
</dbReference>
<protein>
    <submittedName>
        <fullName evidence="2">FkbM family methyltransferase</fullName>
    </submittedName>
</protein>
<dbReference type="GO" id="GO:0032259">
    <property type="term" value="P:methylation"/>
    <property type="evidence" value="ECO:0007669"/>
    <property type="project" value="UniProtKB-KW"/>
</dbReference>
<gene>
    <name evidence="2" type="ORF">F5984_08395</name>
</gene>
<keyword evidence="2" id="KW-0489">Methyltransferase</keyword>
<dbReference type="NCBIfam" id="TIGR01444">
    <property type="entry name" value="fkbM_fam"/>
    <property type="match status" value="1"/>
</dbReference>
<evidence type="ECO:0000313" key="3">
    <source>
        <dbReference type="Proteomes" id="UP000488299"/>
    </source>
</evidence>
<dbReference type="InterPro" id="IPR029063">
    <property type="entry name" value="SAM-dependent_MTases_sf"/>
</dbReference>
<dbReference type="Gene3D" id="3.40.50.150">
    <property type="entry name" value="Vaccinia Virus protein VP39"/>
    <property type="match status" value="1"/>
</dbReference>
<comment type="caution">
    <text evidence="2">The sequence shown here is derived from an EMBL/GenBank/DDBJ whole genome shotgun (WGS) entry which is preliminary data.</text>
</comment>
<evidence type="ECO:0000313" key="2">
    <source>
        <dbReference type="EMBL" id="KAB7732213.1"/>
    </source>
</evidence>
<accession>A0A7J5U337</accession>
<name>A0A7J5U337_9BACT</name>
<dbReference type="Pfam" id="PF05050">
    <property type="entry name" value="Methyltransf_21"/>
    <property type="match status" value="1"/>
</dbReference>
<dbReference type="RefSeq" id="WP_152123780.1">
    <property type="nucleotide sequence ID" value="NZ_WELI01000002.1"/>
</dbReference>
<evidence type="ECO:0000259" key="1">
    <source>
        <dbReference type="Pfam" id="PF05050"/>
    </source>
</evidence>
<dbReference type="SUPFAM" id="SSF53335">
    <property type="entry name" value="S-adenosyl-L-methionine-dependent methyltransferases"/>
    <property type="match status" value="1"/>
</dbReference>
<reference evidence="2 3" key="1">
    <citation type="submission" date="2019-10" db="EMBL/GenBank/DDBJ databases">
        <title>Rudanella paleaurantiibacter sp. nov., isolated from sludge.</title>
        <authorList>
            <person name="Xu S.Q."/>
        </authorList>
    </citation>
    <scope>NUCLEOTIDE SEQUENCE [LARGE SCALE GENOMIC DNA]</scope>
    <source>
        <strain evidence="2 3">HX-22-17</strain>
    </source>
</reference>
<dbReference type="InterPro" id="IPR006342">
    <property type="entry name" value="FkbM_mtfrase"/>
</dbReference>
<dbReference type="AlphaFoldDB" id="A0A7J5U337"/>
<proteinExistence type="predicted"/>
<dbReference type="PANTHER" id="PTHR34203:SF15">
    <property type="entry name" value="SLL1173 PROTEIN"/>
    <property type="match status" value="1"/>
</dbReference>
<sequence>MRLLRFLFKDLFRSLQTAGGRQFLWLLLRYADRPRNKPFRAQVGPFRFRVVDGLSFAWQYKEIFTDEFYRFTTNEEIPVIYDCGANIGMSLAYFRQQYPAARIVAFEADPAIGQVLADNLTVNGIQNVELINKAVWINDAGVDFSSAEADAGSIYSTGQQQRVPSVRLRDYLLREPRIDMLKMDIEGAEADVLADCRDALGNVRNMFIEYHSYVGHPQALGGILQMLETAGFRYYVDTNQHRVRPFLNRRYNGNDVMDLQLNVFAYRE</sequence>
<dbReference type="GO" id="GO:0008168">
    <property type="term" value="F:methyltransferase activity"/>
    <property type="evidence" value="ECO:0007669"/>
    <property type="project" value="UniProtKB-KW"/>
</dbReference>
<dbReference type="PANTHER" id="PTHR34203">
    <property type="entry name" value="METHYLTRANSFERASE, FKBM FAMILY PROTEIN"/>
    <property type="match status" value="1"/>
</dbReference>
<dbReference type="InterPro" id="IPR052514">
    <property type="entry name" value="SAM-dependent_MTase"/>
</dbReference>
<organism evidence="2 3">
    <name type="scientific">Rudanella paleaurantiibacter</name>
    <dbReference type="NCBI Taxonomy" id="2614655"/>
    <lineage>
        <taxon>Bacteria</taxon>
        <taxon>Pseudomonadati</taxon>
        <taxon>Bacteroidota</taxon>
        <taxon>Cytophagia</taxon>
        <taxon>Cytophagales</taxon>
        <taxon>Cytophagaceae</taxon>
        <taxon>Rudanella</taxon>
    </lineage>
</organism>
<dbReference type="Proteomes" id="UP000488299">
    <property type="component" value="Unassembled WGS sequence"/>
</dbReference>